<accession>A0AB39Z2J1</accession>
<evidence type="ECO:0000313" key="6">
    <source>
        <dbReference type="RefSeq" id="XP_016927492.2"/>
    </source>
</evidence>
<dbReference type="Pfam" id="PF00089">
    <property type="entry name" value="Trypsin"/>
    <property type="match status" value="1"/>
</dbReference>
<keyword evidence="6" id="KW-0378">Hydrolase</keyword>
<keyword evidence="6" id="KW-0645">Protease</keyword>
<feature type="chain" id="PRO_5047511685" evidence="3">
    <location>
        <begin position="24"/>
        <end position="273"/>
    </location>
</feature>
<comment type="similarity">
    <text evidence="2">Belongs to the peptidase S1 family. CLIP subfamily.</text>
</comment>
<organism evidence="5 6">
    <name type="scientific">Drosophila suzukii</name>
    <name type="common">Spotted-wing drosophila fruit fly</name>
    <dbReference type="NCBI Taxonomy" id="28584"/>
    <lineage>
        <taxon>Eukaryota</taxon>
        <taxon>Metazoa</taxon>
        <taxon>Ecdysozoa</taxon>
        <taxon>Arthropoda</taxon>
        <taxon>Hexapoda</taxon>
        <taxon>Insecta</taxon>
        <taxon>Pterygota</taxon>
        <taxon>Neoptera</taxon>
        <taxon>Endopterygota</taxon>
        <taxon>Diptera</taxon>
        <taxon>Brachycera</taxon>
        <taxon>Muscomorpha</taxon>
        <taxon>Ephydroidea</taxon>
        <taxon>Drosophilidae</taxon>
        <taxon>Drosophila</taxon>
        <taxon>Sophophora</taxon>
    </lineage>
</organism>
<dbReference type="PANTHER" id="PTHR24256">
    <property type="entry name" value="TRYPTASE-RELATED"/>
    <property type="match status" value="1"/>
</dbReference>
<keyword evidence="3" id="KW-0732">Signal</keyword>
<sequence>MKIVIAGIVVTACLFLGAHKGSASLLEENCGTTKHPLRARRVVGGNKAERFSNPWMVMVFADDGFKCGGSLITSRFVLTTAQCISEFPAIKVRLGVFDRDISEHTYEVNIDRNISHPQFTKSDMGNYDIALLRMAEEVEFSDYIRPICLLVNQKVERIHPNYKLTGWGSTGDEGIPRILHTTNIFNVDLHICNQKMGVQTDQSHICAGSLSSNACAGDGGSPLSVELDYEGSIRQFQLGIVSYGSRQCTGLDVFTNVTHYINWIKDTIGANSV</sequence>
<evidence type="ECO:0000256" key="3">
    <source>
        <dbReference type="SAM" id="SignalP"/>
    </source>
</evidence>
<protein>
    <submittedName>
        <fullName evidence="6">Melanization protease 1</fullName>
    </submittedName>
</protein>
<dbReference type="RefSeq" id="XP_016927492.2">
    <property type="nucleotide sequence ID" value="XM_017072003.4"/>
</dbReference>
<feature type="domain" description="Peptidase S1" evidence="4">
    <location>
        <begin position="42"/>
        <end position="269"/>
    </location>
</feature>
<dbReference type="InterPro" id="IPR001254">
    <property type="entry name" value="Trypsin_dom"/>
</dbReference>
<dbReference type="GeneID" id="108008214"/>
<evidence type="ECO:0000256" key="1">
    <source>
        <dbReference type="ARBA" id="ARBA00023157"/>
    </source>
</evidence>
<gene>
    <name evidence="6" type="primary">LOC108008214</name>
</gene>
<dbReference type="GO" id="GO:0004252">
    <property type="term" value="F:serine-type endopeptidase activity"/>
    <property type="evidence" value="ECO:0007669"/>
    <property type="project" value="InterPro"/>
</dbReference>
<name>A0AB39Z2J1_DROSZ</name>
<reference evidence="6" key="1">
    <citation type="submission" date="2025-08" db="UniProtKB">
        <authorList>
            <consortium name="RefSeq"/>
        </authorList>
    </citation>
    <scope>IDENTIFICATION</scope>
</reference>
<dbReference type="InterPro" id="IPR009003">
    <property type="entry name" value="Peptidase_S1_PA"/>
</dbReference>
<dbReference type="InterPro" id="IPR051487">
    <property type="entry name" value="Ser/Thr_Proteases_Immune/Dev"/>
</dbReference>
<evidence type="ECO:0000256" key="2">
    <source>
        <dbReference type="ARBA" id="ARBA00024195"/>
    </source>
</evidence>
<dbReference type="InterPro" id="IPR001314">
    <property type="entry name" value="Peptidase_S1A"/>
</dbReference>
<proteinExistence type="inferred from homology"/>
<dbReference type="AlphaFoldDB" id="A0AB39Z2J1"/>
<evidence type="ECO:0000313" key="5">
    <source>
        <dbReference type="Proteomes" id="UP001652628"/>
    </source>
</evidence>
<dbReference type="PROSITE" id="PS50240">
    <property type="entry name" value="TRYPSIN_DOM"/>
    <property type="match status" value="1"/>
</dbReference>
<dbReference type="GO" id="GO:0006508">
    <property type="term" value="P:proteolysis"/>
    <property type="evidence" value="ECO:0007669"/>
    <property type="project" value="UniProtKB-KW"/>
</dbReference>
<dbReference type="InterPro" id="IPR043504">
    <property type="entry name" value="Peptidase_S1_PA_chymotrypsin"/>
</dbReference>
<dbReference type="GO" id="GO:0005576">
    <property type="term" value="C:extracellular region"/>
    <property type="evidence" value="ECO:0007669"/>
    <property type="project" value="UniProtKB-SubCell"/>
</dbReference>
<dbReference type="Gene3D" id="2.40.10.10">
    <property type="entry name" value="Trypsin-like serine proteases"/>
    <property type="match status" value="1"/>
</dbReference>
<dbReference type="Proteomes" id="UP001652628">
    <property type="component" value="Chromosome 2R"/>
</dbReference>
<dbReference type="PRINTS" id="PR00722">
    <property type="entry name" value="CHYMOTRYPSIN"/>
</dbReference>
<dbReference type="SUPFAM" id="SSF50494">
    <property type="entry name" value="Trypsin-like serine proteases"/>
    <property type="match status" value="1"/>
</dbReference>
<feature type="signal peptide" evidence="3">
    <location>
        <begin position="1"/>
        <end position="23"/>
    </location>
</feature>
<keyword evidence="5" id="KW-1185">Reference proteome</keyword>
<keyword evidence="1" id="KW-1015">Disulfide bond</keyword>
<evidence type="ECO:0000259" key="4">
    <source>
        <dbReference type="PROSITE" id="PS50240"/>
    </source>
</evidence>
<dbReference type="CDD" id="cd00190">
    <property type="entry name" value="Tryp_SPc"/>
    <property type="match status" value="1"/>
</dbReference>
<dbReference type="SMART" id="SM00020">
    <property type="entry name" value="Tryp_SPc"/>
    <property type="match status" value="1"/>
</dbReference>